<keyword evidence="2 4" id="KW-0862">Zinc</keyword>
<dbReference type="CDD" id="cd08234">
    <property type="entry name" value="threonine_DH_like"/>
    <property type="match status" value="1"/>
</dbReference>
<dbReference type="InterPro" id="IPR036291">
    <property type="entry name" value="NAD(P)-bd_dom_sf"/>
</dbReference>
<sequence length="332" mass="34858">MKAIQFTGLGIAGLADLDEPELAPGHALVRVMASGLCHTDIDVLHGRYGNGAFPLVPGHEYAGIVEMVADDVTDVRPGDRVAIDPNIPCGTCRSCRKGLTNLCDRLEAYGVSRNGGFAQYSAVKTGHLHDIGHLPFHIAALAEPLACVLNGLGNAHAVRAKNALVFGAGPIGLLMALSLQAEGVENVSIADINEDRLSFAQSLGLTPIVSGSAALGKQVKAFDFVADATGIARVVEDMIAYTADGGTALVFGVSAPDARIQIAPFEIFRRQISLVGSHSLNRNIPDALAILQRDNGTMARLVSHRLPLADLLPYLAKGAATPQTMKVQFSAE</sequence>
<dbReference type="InterPro" id="IPR013149">
    <property type="entry name" value="ADH-like_C"/>
</dbReference>
<comment type="cofactor">
    <cofactor evidence="4">
        <name>Zn(2+)</name>
        <dbReference type="ChEBI" id="CHEBI:29105"/>
    </cofactor>
</comment>
<evidence type="ECO:0000256" key="4">
    <source>
        <dbReference type="RuleBase" id="RU361277"/>
    </source>
</evidence>
<feature type="domain" description="Enoyl reductase (ER)" evidence="5">
    <location>
        <begin position="13"/>
        <end position="236"/>
    </location>
</feature>
<dbReference type="Proteomes" id="UP000238563">
    <property type="component" value="Unassembled WGS sequence"/>
</dbReference>
<dbReference type="Pfam" id="PF00107">
    <property type="entry name" value="ADH_zinc_N"/>
    <property type="match status" value="1"/>
</dbReference>
<comment type="caution">
    <text evidence="6">The sequence shown here is derived from an EMBL/GenBank/DDBJ whole genome shotgun (WGS) entry which is preliminary data.</text>
</comment>
<dbReference type="PANTHER" id="PTHR43401:SF2">
    <property type="entry name" value="L-THREONINE 3-DEHYDROGENASE"/>
    <property type="match status" value="1"/>
</dbReference>
<protein>
    <submittedName>
        <fullName evidence="6">Zinc-binding dehydrogenase</fullName>
    </submittedName>
</protein>
<gene>
    <name evidence="6" type="ORF">C5750_11570</name>
</gene>
<dbReference type="SUPFAM" id="SSF50129">
    <property type="entry name" value="GroES-like"/>
    <property type="match status" value="1"/>
</dbReference>
<evidence type="ECO:0000313" key="6">
    <source>
        <dbReference type="EMBL" id="PRD53043.1"/>
    </source>
</evidence>
<dbReference type="InterPro" id="IPR050129">
    <property type="entry name" value="Zn_alcohol_dh"/>
</dbReference>
<keyword evidence="1 4" id="KW-0479">Metal-binding</keyword>
<evidence type="ECO:0000256" key="2">
    <source>
        <dbReference type="ARBA" id="ARBA00022833"/>
    </source>
</evidence>
<dbReference type="Gene3D" id="3.90.180.10">
    <property type="entry name" value="Medium-chain alcohol dehydrogenases, catalytic domain"/>
    <property type="match status" value="1"/>
</dbReference>
<evidence type="ECO:0000259" key="5">
    <source>
        <dbReference type="SMART" id="SM00829"/>
    </source>
</evidence>
<evidence type="ECO:0000313" key="7">
    <source>
        <dbReference type="Proteomes" id="UP000238563"/>
    </source>
</evidence>
<dbReference type="EMBL" id="PVBT01000003">
    <property type="protein sequence ID" value="PRD53043.1"/>
    <property type="molecule type" value="Genomic_DNA"/>
</dbReference>
<accession>A0A2S9JIW6</accession>
<dbReference type="AlphaFoldDB" id="A0A2S9JIW6"/>
<dbReference type="OrthoDB" id="9809185at2"/>
<dbReference type="GO" id="GO:0008270">
    <property type="term" value="F:zinc ion binding"/>
    <property type="evidence" value="ECO:0007669"/>
    <property type="project" value="InterPro"/>
</dbReference>
<dbReference type="SUPFAM" id="SSF51735">
    <property type="entry name" value="NAD(P)-binding Rossmann-fold domains"/>
    <property type="match status" value="1"/>
</dbReference>
<dbReference type="InterPro" id="IPR020843">
    <property type="entry name" value="ER"/>
</dbReference>
<dbReference type="PROSITE" id="PS00059">
    <property type="entry name" value="ADH_ZINC"/>
    <property type="match status" value="1"/>
</dbReference>
<comment type="similarity">
    <text evidence="4">Belongs to the zinc-containing alcohol dehydrogenase family.</text>
</comment>
<proteinExistence type="inferred from homology"/>
<dbReference type="InterPro" id="IPR002328">
    <property type="entry name" value="ADH_Zn_CS"/>
</dbReference>
<keyword evidence="3" id="KW-0560">Oxidoreductase</keyword>
<evidence type="ECO:0000256" key="3">
    <source>
        <dbReference type="ARBA" id="ARBA00023002"/>
    </source>
</evidence>
<dbReference type="InterPro" id="IPR011032">
    <property type="entry name" value="GroES-like_sf"/>
</dbReference>
<organism evidence="6 7">
    <name type="scientific">Phyllobacterium myrsinacearum</name>
    <dbReference type="NCBI Taxonomy" id="28101"/>
    <lineage>
        <taxon>Bacteria</taxon>
        <taxon>Pseudomonadati</taxon>
        <taxon>Pseudomonadota</taxon>
        <taxon>Alphaproteobacteria</taxon>
        <taxon>Hyphomicrobiales</taxon>
        <taxon>Phyllobacteriaceae</taxon>
        <taxon>Phyllobacterium</taxon>
    </lineage>
</organism>
<dbReference type="Pfam" id="PF08240">
    <property type="entry name" value="ADH_N"/>
    <property type="match status" value="1"/>
</dbReference>
<name>A0A2S9JIW6_9HYPH</name>
<dbReference type="Gene3D" id="3.40.50.720">
    <property type="entry name" value="NAD(P)-binding Rossmann-like Domain"/>
    <property type="match status" value="1"/>
</dbReference>
<dbReference type="GO" id="GO:0016616">
    <property type="term" value="F:oxidoreductase activity, acting on the CH-OH group of donors, NAD or NADP as acceptor"/>
    <property type="evidence" value="ECO:0007669"/>
    <property type="project" value="UniProtKB-ARBA"/>
</dbReference>
<dbReference type="InterPro" id="IPR013154">
    <property type="entry name" value="ADH-like_N"/>
</dbReference>
<dbReference type="RefSeq" id="WP_105734056.1">
    <property type="nucleotide sequence ID" value="NZ_PVBT01000003.1"/>
</dbReference>
<dbReference type="PANTHER" id="PTHR43401">
    <property type="entry name" value="L-THREONINE 3-DEHYDROGENASE"/>
    <property type="match status" value="1"/>
</dbReference>
<reference evidence="6 7" key="1">
    <citation type="submission" date="2018-02" db="EMBL/GenBank/DDBJ databases">
        <title>The draft genome of Phyllobacterium myrsinacearum DSM5892.</title>
        <authorList>
            <person name="Li L."/>
            <person name="Liu L."/>
            <person name="Zhang X."/>
            <person name="Wang T."/>
        </authorList>
    </citation>
    <scope>NUCLEOTIDE SEQUENCE [LARGE SCALE GENOMIC DNA]</scope>
    <source>
        <strain evidence="6 7">DSM 5892</strain>
    </source>
</reference>
<dbReference type="SMART" id="SM00829">
    <property type="entry name" value="PKS_ER"/>
    <property type="match status" value="1"/>
</dbReference>
<keyword evidence="7" id="KW-1185">Reference proteome</keyword>
<evidence type="ECO:0000256" key="1">
    <source>
        <dbReference type="ARBA" id="ARBA00022723"/>
    </source>
</evidence>